<protein>
    <submittedName>
        <fullName evidence="1">Uncharacterized protein</fullName>
    </submittedName>
</protein>
<proteinExistence type="predicted"/>
<dbReference type="EMBL" id="KR080200">
    <property type="protein sequence ID" value="AKF14734.1"/>
    <property type="molecule type" value="Genomic_DNA"/>
</dbReference>
<name>A0A0F6WEH0_9CAUD</name>
<organism evidence="1 2">
    <name type="scientific">Mycobacterium phage AlanGrant</name>
    <dbReference type="NCBI Taxonomy" id="1647307"/>
    <lineage>
        <taxon>Viruses</taxon>
        <taxon>Duplodnaviria</taxon>
        <taxon>Heunggongvirae</taxon>
        <taxon>Uroviricota</taxon>
        <taxon>Caudoviricetes</taxon>
        <taxon>Bclasvirinae</taxon>
        <taxon>Coopervirus</taxon>
        <taxon>Coopervirus vincenzo</taxon>
    </lineage>
</organism>
<reference evidence="1 2" key="1">
    <citation type="journal article" date="2015" name="Genome Announc.">
        <title>Genome Sequences of Mycobacteriophages AlanGrant, Baee, Corofin, OrangeOswald, and Vincenzo, New Members of Cluster B.</title>
        <authorList>
            <person name="Pope W.H."/>
            <person name="Carbonara M.E."/>
            <person name="Cioffi H.M."/>
            <person name="Cruz T."/>
            <person name="Dang B.Q."/>
            <person name="Doyle A.N."/>
            <person name="Fan O.H."/>
            <person name="Gallagher M."/>
            <person name="Gentile G.M."/>
            <person name="German B.A."/>
            <person name="Farrell M.E."/>
            <person name="Gerwig M."/>
            <person name="Hunter K.L."/>
            <person name="Lefever V.E."/>
            <person name="Marfisi N.A."/>
            <person name="McDonnell J.E."/>
            <person name="Monga J.K."/>
            <person name="Quiroz K.G."/>
            <person name="Pong A.C."/>
            <person name="Rimple P.A."/>
            <person name="Situ M."/>
            <person name="Sohnen P.C."/>
            <person name="Stockinger A.N."/>
            <person name="Thompson P.K."/>
            <person name="Torchio N.M."/>
            <person name="Toner C.L."/>
            <person name="Ulbrich M.C."/>
            <person name="Vohra N.I."/>
            <person name="Zakir A."/>
            <person name="Adkins N.L."/>
            <person name="Brown B.R."/>
            <person name="Churilla B.M."/>
            <person name="Kramer Z.J."/>
            <person name="Lapin J.S."/>
            <person name="Montgomery M.T."/>
            <person name="Prout A.K."/>
            <person name="Grubb S.R."/>
            <person name="Warner M.H."/>
            <person name="Bowman C.A."/>
            <person name="Russell D.A."/>
            <person name="Hatfull G.F."/>
        </authorList>
    </citation>
    <scope>NUCLEOTIDE SEQUENCE [LARGE SCALE GENOMIC DNA]</scope>
</reference>
<dbReference type="Proteomes" id="UP000225161">
    <property type="component" value="Genome"/>
</dbReference>
<sequence length="76" mass="8965">MTHLTAPGGWRLPTEYVYEFTDVPAPVVDMLLPGFTIVRGGIRYPIGPVRHYRWRARARWGRRIKRVLFGVQWVDR</sequence>
<accession>A0A0F6WEH0</accession>
<evidence type="ECO:0000313" key="2">
    <source>
        <dbReference type="Proteomes" id="UP000225161"/>
    </source>
</evidence>
<evidence type="ECO:0000313" key="1">
    <source>
        <dbReference type="EMBL" id="AKF14734.1"/>
    </source>
</evidence>
<gene>
    <name evidence="1" type="primary">69</name>
    <name evidence="1" type="ORF">SEA_ALANGRANT_69</name>
</gene>